<comment type="caution">
    <text evidence="8">The sequence shown here is derived from an EMBL/GenBank/DDBJ whole genome shotgun (WGS) entry which is preliminary data.</text>
</comment>
<evidence type="ECO:0000256" key="4">
    <source>
        <dbReference type="ARBA" id="ARBA00022840"/>
    </source>
</evidence>
<keyword evidence="4" id="KW-0067">ATP-binding</keyword>
<protein>
    <recommendedName>
        <fullName evidence="7">Helicase ATP-binding domain-containing protein</fullName>
    </recommendedName>
</protein>
<evidence type="ECO:0000256" key="5">
    <source>
        <dbReference type="SAM" id="Coils"/>
    </source>
</evidence>
<dbReference type="GO" id="GO:0000462">
    <property type="term" value="P:maturation of SSU-rRNA from tricistronic rRNA transcript (SSU-rRNA, 5.8S rRNA, LSU-rRNA)"/>
    <property type="evidence" value="ECO:0007669"/>
    <property type="project" value="TreeGrafter"/>
</dbReference>
<dbReference type="EMBL" id="JAPWTK010000085">
    <property type="protein sequence ID" value="KAJ8951390.1"/>
    <property type="molecule type" value="Genomic_DNA"/>
</dbReference>
<evidence type="ECO:0000256" key="3">
    <source>
        <dbReference type="ARBA" id="ARBA00022806"/>
    </source>
</evidence>
<feature type="domain" description="Helicase ATP-binding" evidence="7">
    <location>
        <begin position="177"/>
        <end position="305"/>
    </location>
</feature>
<evidence type="ECO:0000313" key="9">
    <source>
        <dbReference type="Proteomes" id="UP001162162"/>
    </source>
</evidence>
<keyword evidence="9" id="KW-1185">Reference proteome</keyword>
<feature type="compositionally biased region" description="Basic and acidic residues" evidence="6">
    <location>
        <begin position="281"/>
        <end position="291"/>
    </location>
</feature>
<dbReference type="Proteomes" id="UP001162162">
    <property type="component" value="Unassembled WGS sequence"/>
</dbReference>
<dbReference type="GO" id="GO:0016787">
    <property type="term" value="F:hydrolase activity"/>
    <property type="evidence" value="ECO:0007669"/>
    <property type="project" value="UniProtKB-KW"/>
</dbReference>
<evidence type="ECO:0000256" key="2">
    <source>
        <dbReference type="ARBA" id="ARBA00022801"/>
    </source>
</evidence>
<evidence type="ECO:0000256" key="1">
    <source>
        <dbReference type="ARBA" id="ARBA00022741"/>
    </source>
</evidence>
<evidence type="ECO:0000259" key="7">
    <source>
        <dbReference type="PROSITE" id="PS51192"/>
    </source>
</evidence>
<dbReference type="PANTHER" id="PTHR18934">
    <property type="entry name" value="ATP-DEPENDENT RNA HELICASE"/>
    <property type="match status" value="1"/>
</dbReference>
<dbReference type="SUPFAM" id="SSF52540">
    <property type="entry name" value="P-loop containing nucleoside triphosphate hydrolases"/>
    <property type="match status" value="1"/>
</dbReference>
<accession>A0AAV8YJN2</accession>
<gene>
    <name evidence="8" type="ORF">NQ318_009954</name>
</gene>
<keyword evidence="2" id="KW-0378">Hydrolase</keyword>
<sequence length="305" mass="34922">MKRKTKIKSDKPKITRILSKKHRKKLEKVLEKKKKKENRASLLESLQKVQATNEELSQLTSIASIQTKGLKRHFYEELNPQKIKPKRDIDILNGEAKLNSISGSKRRKLLLENDEEFSKINDPNVVGFENSDTETNDKKTEKAAQVKPAVYVDVIRNEEIQKARLKLPILAEEQQIMELINENSVVILAGETGSGKTTQVPQFLYEGGYALKKQIVVTEPRRVAAISMSKRVAEEMNLSTKEINTKLPEGGILIFVTGQQEVNSLVRKLRKTFPLKHRNKILEQSKKLKEERDDEASEDEGSRRR</sequence>
<dbReference type="GO" id="GO:0005524">
    <property type="term" value="F:ATP binding"/>
    <property type="evidence" value="ECO:0007669"/>
    <property type="project" value="UniProtKB-KW"/>
</dbReference>
<keyword evidence="3" id="KW-0347">Helicase</keyword>
<proteinExistence type="predicted"/>
<dbReference type="Gene3D" id="3.40.50.300">
    <property type="entry name" value="P-loop containing nucleotide triphosphate hydrolases"/>
    <property type="match status" value="1"/>
</dbReference>
<organism evidence="8 9">
    <name type="scientific">Aromia moschata</name>
    <dbReference type="NCBI Taxonomy" id="1265417"/>
    <lineage>
        <taxon>Eukaryota</taxon>
        <taxon>Metazoa</taxon>
        <taxon>Ecdysozoa</taxon>
        <taxon>Arthropoda</taxon>
        <taxon>Hexapoda</taxon>
        <taxon>Insecta</taxon>
        <taxon>Pterygota</taxon>
        <taxon>Neoptera</taxon>
        <taxon>Endopterygota</taxon>
        <taxon>Coleoptera</taxon>
        <taxon>Polyphaga</taxon>
        <taxon>Cucujiformia</taxon>
        <taxon>Chrysomeloidea</taxon>
        <taxon>Cerambycidae</taxon>
        <taxon>Cerambycinae</taxon>
        <taxon>Callichromatini</taxon>
        <taxon>Aromia</taxon>
    </lineage>
</organism>
<keyword evidence="1" id="KW-0547">Nucleotide-binding</keyword>
<keyword evidence="5" id="KW-0175">Coiled coil</keyword>
<dbReference type="GO" id="GO:0004386">
    <property type="term" value="F:helicase activity"/>
    <property type="evidence" value="ECO:0007669"/>
    <property type="project" value="UniProtKB-KW"/>
</dbReference>
<dbReference type="PANTHER" id="PTHR18934:SF99">
    <property type="entry name" value="ATP-DEPENDENT RNA HELICASE DHX37-RELATED"/>
    <property type="match status" value="1"/>
</dbReference>
<feature type="region of interest" description="Disordered" evidence="6">
    <location>
        <begin position="122"/>
        <end position="141"/>
    </location>
</feature>
<name>A0AAV8YJN2_9CUCU</name>
<evidence type="ECO:0000313" key="8">
    <source>
        <dbReference type="EMBL" id="KAJ8951390.1"/>
    </source>
</evidence>
<feature type="region of interest" description="Disordered" evidence="6">
    <location>
        <begin position="281"/>
        <end position="305"/>
    </location>
</feature>
<dbReference type="PROSITE" id="PS51192">
    <property type="entry name" value="HELICASE_ATP_BIND_1"/>
    <property type="match status" value="1"/>
</dbReference>
<dbReference type="AlphaFoldDB" id="A0AAV8YJN2"/>
<dbReference type="InterPro" id="IPR014001">
    <property type="entry name" value="Helicase_ATP-bd"/>
</dbReference>
<dbReference type="GO" id="GO:0005730">
    <property type="term" value="C:nucleolus"/>
    <property type="evidence" value="ECO:0007669"/>
    <property type="project" value="TreeGrafter"/>
</dbReference>
<feature type="coiled-coil region" evidence="5">
    <location>
        <begin position="19"/>
        <end position="59"/>
    </location>
</feature>
<reference evidence="8" key="1">
    <citation type="journal article" date="2023" name="Insect Mol. Biol.">
        <title>Genome sequencing provides insights into the evolution of gene families encoding plant cell wall-degrading enzymes in longhorned beetles.</title>
        <authorList>
            <person name="Shin N.R."/>
            <person name="Okamura Y."/>
            <person name="Kirsch R."/>
            <person name="Pauchet Y."/>
        </authorList>
    </citation>
    <scope>NUCLEOTIDE SEQUENCE</scope>
    <source>
        <strain evidence="8">AMC_N1</strain>
    </source>
</reference>
<dbReference type="GO" id="GO:0003723">
    <property type="term" value="F:RNA binding"/>
    <property type="evidence" value="ECO:0007669"/>
    <property type="project" value="TreeGrafter"/>
</dbReference>
<evidence type="ECO:0000256" key="6">
    <source>
        <dbReference type="SAM" id="MobiDB-lite"/>
    </source>
</evidence>
<dbReference type="InterPro" id="IPR027417">
    <property type="entry name" value="P-loop_NTPase"/>
</dbReference>